<evidence type="ECO:0000256" key="4">
    <source>
        <dbReference type="ARBA" id="ARBA00022989"/>
    </source>
</evidence>
<evidence type="ECO:0000256" key="6">
    <source>
        <dbReference type="SAM" id="Phobius"/>
    </source>
</evidence>
<keyword evidence="2" id="KW-1003">Cell membrane</keyword>
<evidence type="ECO:0000256" key="5">
    <source>
        <dbReference type="ARBA" id="ARBA00023136"/>
    </source>
</evidence>
<accession>A0ABT5TAP7</accession>
<keyword evidence="3 6" id="KW-0812">Transmembrane</keyword>
<feature type="transmembrane region" description="Helical" evidence="6">
    <location>
        <begin position="23"/>
        <end position="45"/>
    </location>
</feature>
<dbReference type="Proteomes" id="UP001431784">
    <property type="component" value="Unassembled WGS sequence"/>
</dbReference>
<keyword evidence="8" id="KW-1185">Reference proteome</keyword>
<dbReference type="Pfam" id="PF03739">
    <property type="entry name" value="LptF_LptG"/>
    <property type="match status" value="1"/>
</dbReference>
<reference evidence="7" key="1">
    <citation type="submission" date="2023-02" db="EMBL/GenBank/DDBJ databases">
        <title>Description of Roseinatronobacter alkalisoli sp. nov., an alkaliphilic bacerium isolated from soda soil.</title>
        <authorList>
            <person name="Wei W."/>
        </authorList>
    </citation>
    <scope>NUCLEOTIDE SEQUENCE</scope>
    <source>
        <strain evidence="7">HJB301</strain>
    </source>
</reference>
<proteinExistence type="predicted"/>
<evidence type="ECO:0000313" key="8">
    <source>
        <dbReference type="Proteomes" id="UP001431784"/>
    </source>
</evidence>
<feature type="transmembrane region" description="Helical" evidence="6">
    <location>
        <begin position="326"/>
        <end position="347"/>
    </location>
</feature>
<dbReference type="EMBL" id="JAQZSM010000006">
    <property type="protein sequence ID" value="MDD7971267.1"/>
    <property type="molecule type" value="Genomic_DNA"/>
</dbReference>
<evidence type="ECO:0000256" key="2">
    <source>
        <dbReference type="ARBA" id="ARBA00022475"/>
    </source>
</evidence>
<protein>
    <submittedName>
        <fullName evidence="7">LptF/LptG family permease</fullName>
    </submittedName>
</protein>
<feature type="transmembrane region" description="Helical" evidence="6">
    <location>
        <begin position="295"/>
        <end position="314"/>
    </location>
</feature>
<evidence type="ECO:0000256" key="3">
    <source>
        <dbReference type="ARBA" id="ARBA00022692"/>
    </source>
</evidence>
<organism evidence="7 8">
    <name type="scientific">Roseinatronobacter alkalisoli</name>
    <dbReference type="NCBI Taxonomy" id="3028235"/>
    <lineage>
        <taxon>Bacteria</taxon>
        <taxon>Pseudomonadati</taxon>
        <taxon>Pseudomonadota</taxon>
        <taxon>Alphaproteobacteria</taxon>
        <taxon>Rhodobacterales</taxon>
        <taxon>Paracoccaceae</taxon>
        <taxon>Roseinatronobacter</taxon>
    </lineage>
</organism>
<name>A0ABT5TAP7_9RHOB</name>
<feature type="transmembrane region" description="Helical" evidence="6">
    <location>
        <begin position="353"/>
        <end position="375"/>
    </location>
</feature>
<comment type="subcellular location">
    <subcellularLocation>
        <location evidence="1">Cell membrane</location>
        <topology evidence="1">Multi-pass membrane protein</topology>
    </subcellularLocation>
</comment>
<keyword evidence="5 6" id="KW-0472">Membrane</keyword>
<feature type="transmembrane region" description="Helical" evidence="6">
    <location>
        <begin position="115"/>
        <end position="138"/>
    </location>
</feature>
<dbReference type="PANTHER" id="PTHR33529">
    <property type="entry name" value="SLR0882 PROTEIN-RELATED"/>
    <property type="match status" value="1"/>
</dbReference>
<keyword evidence="4 6" id="KW-1133">Transmembrane helix</keyword>
<sequence length="393" mass="42350">MAILSCAVYSIWSVAEVRRIDRYLLVQLLTVFAFFSLVLISVYWVNRAARLFDAIVGDGQSFWVFLELSALTLPNVIRVVLPLSAFAAAVYVAMRMTRDNELVVLQGTGLSYARMLRSVAIFGLVVALMLAFLMHVLMPLSRMQLAERQVQIAENISTRLLRAGEFLQPADGVVVFLREITPEGKLVDVFLSDSRTTGTRVEYSASSALLVPGGQGPALVMLDGVALIYRDGPDRLGTLSFDELTFDVGGLVGPAGRRADVRELPTNLLLSPDSDEMAALGITLPEIRFELASRFAQPLLAVMTSMIGFVAICLGQFSRLGVWRQVLGAIIVLALVQLAGNAASGFALRNAALAWLAFVPVGLGGGVVAGMLWWASRSRGTGWTARARAGGAA</sequence>
<evidence type="ECO:0000313" key="7">
    <source>
        <dbReference type="EMBL" id="MDD7971267.1"/>
    </source>
</evidence>
<comment type="caution">
    <text evidence="7">The sequence shown here is derived from an EMBL/GenBank/DDBJ whole genome shotgun (WGS) entry which is preliminary data.</text>
</comment>
<dbReference type="InterPro" id="IPR005495">
    <property type="entry name" value="LptG/LptF_permease"/>
</dbReference>
<feature type="transmembrane region" description="Helical" evidence="6">
    <location>
        <begin position="76"/>
        <end position="94"/>
    </location>
</feature>
<dbReference type="PANTHER" id="PTHR33529:SF6">
    <property type="entry name" value="YJGP_YJGQ FAMILY PERMEASE"/>
    <property type="match status" value="1"/>
</dbReference>
<evidence type="ECO:0000256" key="1">
    <source>
        <dbReference type="ARBA" id="ARBA00004651"/>
    </source>
</evidence>
<gene>
    <name evidence="7" type="ORF">PUT78_09140</name>
</gene>